<gene>
    <name evidence="3" type="ORF">GJ699_11525</name>
</gene>
<protein>
    <recommendedName>
        <fullName evidence="5">DNA-binding protein</fullName>
    </recommendedName>
</protein>
<dbReference type="EMBL" id="WKJK01000005">
    <property type="protein sequence ID" value="MRW90618.1"/>
    <property type="molecule type" value="Genomic_DNA"/>
</dbReference>
<dbReference type="Pfam" id="PF19649">
    <property type="entry name" value="DUF6152"/>
    <property type="match status" value="1"/>
</dbReference>
<keyword evidence="4" id="KW-1185">Reference proteome</keyword>
<evidence type="ECO:0000256" key="1">
    <source>
        <dbReference type="SAM" id="MobiDB-lite"/>
    </source>
</evidence>
<name>A0A6I2KX87_9BURK</name>
<dbReference type="AlphaFoldDB" id="A0A6I2KX87"/>
<evidence type="ECO:0000313" key="3">
    <source>
        <dbReference type="EMBL" id="MRW90618.1"/>
    </source>
</evidence>
<dbReference type="RefSeq" id="WP_154376255.1">
    <property type="nucleotide sequence ID" value="NZ_WKJK01000005.1"/>
</dbReference>
<feature type="signal peptide" evidence="2">
    <location>
        <begin position="1"/>
        <end position="23"/>
    </location>
</feature>
<comment type="caution">
    <text evidence="3">The sequence shown here is derived from an EMBL/GenBank/DDBJ whole genome shotgun (WGS) entry which is preliminary data.</text>
</comment>
<dbReference type="Proteomes" id="UP000433309">
    <property type="component" value="Unassembled WGS sequence"/>
</dbReference>
<feature type="region of interest" description="Disordered" evidence="1">
    <location>
        <begin position="121"/>
        <end position="147"/>
    </location>
</feature>
<keyword evidence="2" id="KW-0732">Signal</keyword>
<accession>A0A6I2KX87</accession>
<evidence type="ECO:0008006" key="5">
    <source>
        <dbReference type="Google" id="ProtNLM"/>
    </source>
</evidence>
<evidence type="ECO:0000313" key="4">
    <source>
        <dbReference type="Proteomes" id="UP000433309"/>
    </source>
</evidence>
<reference evidence="3 4" key="1">
    <citation type="submission" date="2019-11" db="EMBL/GenBank/DDBJ databases">
        <title>Novel species isolated from a subtropical stream in China.</title>
        <authorList>
            <person name="Lu H."/>
        </authorList>
    </citation>
    <scope>NUCLEOTIDE SEQUENCE [LARGE SCALE GENOMIC DNA]</scope>
    <source>
        <strain evidence="3 4">FT80W</strain>
    </source>
</reference>
<sequence>MKKIFPRALLVLAALSIGPLASAHHSFAALFDANKPIRLKGTLTKIEWTNPHSYFHLDVVDSKGVTNSWAVEGAGPGALSRRGFKKGDVQIGDTLIVDGYLVKKAGVRLIDGRVVTLPDGRVINGGTDGDGGPGDSKPADAQKPAGA</sequence>
<feature type="chain" id="PRO_5026344332" description="DNA-binding protein" evidence="2">
    <location>
        <begin position="24"/>
        <end position="147"/>
    </location>
</feature>
<organism evidence="3 4">
    <name type="scientific">Duganella guangzhouensis</name>
    <dbReference type="NCBI Taxonomy" id="2666084"/>
    <lineage>
        <taxon>Bacteria</taxon>
        <taxon>Pseudomonadati</taxon>
        <taxon>Pseudomonadota</taxon>
        <taxon>Betaproteobacteria</taxon>
        <taxon>Burkholderiales</taxon>
        <taxon>Oxalobacteraceae</taxon>
        <taxon>Telluria group</taxon>
        <taxon>Duganella</taxon>
    </lineage>
</organism>
<evidence type="ECO:0000256" key="2">
    <source>
        <dbReference type="SAM" id="SignalP"/>
    </source>
</evidence>
<proteinExistence type="predicted"/>
<dbReference type="InterPro" id="IPR046150">
    <property type="entry name" value="DUF6152"/>
</dbReference>